<gene>
    <name evidence="1" type="ORF">UX60_C0009G0004</name>
</gene>
<name>A0A0G1QH15_9BACT</name>
<comment type="caution">
    <text evidence="1">The sequence shown here is derived from an EMBL/GenBank/DDBJ whole genome shotgun (WGS) entry which is preliminary data.</text>
</comment>
<dbReference type="EMBL" id="LCMV01000009">
    <property type="protein sequence ID" value="KKU44261.1"/>
    <property type="molecule type" value="Genomic_DNA"/>
</dbReference>
<organism evidence="1 2">
    <name type="scientific">Berkelbacteria bacterium GW2011_GWA2_46_7</name>
    <dbReference type="NCBI Taxonomy" id="1618335"/>
    <lineage>
        <taxon>Bacteria</taxon>
        <taxon>Candidatus Berkelbacteria</taxon>
    </lineage>
</organism>
<dbReference type="AlphaFoldDB" id="A0A0G1QH15"/>
<proteinExistence type="predicted"/>
<reference evidence="1 2" key="1">
    <citation type="journal article" date="2015" name="Nature">
        <title>rRNA introns, odd ribosomes, and small enigmatic genomes across a large radiation of phyla.</title>
        <authorList>
            <person name="Brown C.T."/>
            <person name="Hug L.A."/>
            <person name="Thomas B.C."/>
            <person name="Sharon I."/>
            <person name="Castelle C.J."/>
            <person name="Singh A."/>
            <person name="Wilkins M.J."/>
            <person name="Williams K.H."/>
            <person name="Banfield J.F."/>
        </authorList>
    </citation>
    <scope>NUCLEOTIDE SEQUENCE [LARGE SCALE GENOMIC DNA]</scope>
</reference>
<evidence type="ECO:0000313" key="2">
    <source>
        <dbReference type="Proteomes" id="UP000034487"/>
    </source>
</evidence>
<evidence type="ECO:0000313" key="1">
    <source>
        <dbReference type="EMBL" id="KKU44261.1"/>
    </source>
</evidence>
<protein>
    <recommendedName>
        <fullName evidence="3">HD domain-containing protein</fullName>
    </recommendedName>
</protein>
<sequence>MVKCLENLFVSAALKGGTSQDFLDGLENPGQLFWHLHQTGETITKFAEVARLQTAPIIMGNLLPERTFILLEFFARTHDLGKLAGPPNAQIDPDHEVIYKEIISSNMLGRTYRSISGKEIVFDKSDVGFLEEMSYHEDIWREESFASQIKSLNERVNLDLNPQVAVQRARMIFHFVDIFGDALNYDEKEGLTISNDKDFRRRFVDLYRRHLNLPIDESSQMNGFNWKIGKVFRPQWGLHGVAGLTWTFHALSDLWQLKIDPNLVSRVQGGIFEVLDDAIAVINRQTSKDSELTTKEKEIIEIGDKLQLEIKSQS</sequence>
<evidence type="ECO:0008006" key="3">
    <source>
        <dbReference type="Google" id="ProtNLM"/>
    </source>
</evidence>
<accession>A0A0G1QH15</accession>
<dbReference type="Proteomes" id="UP000034487">
    <property type="component" value="Unassembled WGS sequence"/>
</dbReference>